<reference evidence="3 4" key="1">
    <citation type="submission" date="2020-05" db="EMBL/GenBank/DDBJ databases">
        <title>Descriptions of Corynebacterium xxxx sp. nov., Corynebacterium yyyy sp. nov. and Corynebacterium zzzz sp. nov.</title>
        <authorList>
            <person name="Zhang G."/>
        </authorList>
    </citation>
    <scope>NUCLEOTIDE SEQUENCE [LARGE SCALE GENOMIC DNA]</scope>
    <source>
        <strain evidence="4">zg-913</strain>
    </source>
</reference>
<sequence length="1483" mass="161651">MKNANLKKRVLATMVSATVAFGGVAVAAPSADADQRITSQYSALDSADQHVALAYNATQKVNRAMEMMDTVYGPGWCIDRHLDVPFDDTQYDVRKLDGTSGFYGFNYDYGGDLKIHPDIQKAAINLTKSMLDSYYAGQEAEAKRKNFALQALLSNNLEMLDQLRGHIYGAFTLGNSNGTAPRVTQQEFLQWTGFQIGQNYGKPLGQSAFYLVKNEQAFSQLKVKSGEYVTVLVPKNYNVYADLDQERTNQRIVIVAQPGLEGYEPHKTVIRETVTVTPSAETVTETAKGPTVTVTERVRATEFTEVEERPTITKTERVQPVKTITQTASQPDKTVTAWAQPEMSGVTETYTREPVTETVTETAPTPTVTKYLDEPVVVTKTETITPTATEDAPEKTNTVTQTADPVYVTETTTLPEETETTTVTAAPKTVVSTVHTTVTNVEKIERTTEVERYYRQYKYAFDFRNSDKSQQLEVGGLGDWKIDFIDDSNGLVKVEKKLVDGKYVLEVTPVKEGTGTVRIVVVDSEGNRNEYTINVVNEKAEQVEITEAVQNNHYFNVGVGSYSQTIQVPKGWNYEIVEGGNFADTEAVEGGFRLKVKDNVLRGTVKVKVFEEVDGKKTGNETNYIFNIDAMGDRFNQTRTIGNANSYKLEVANVEEQPKIVSGEDLIESIVKGEDGFWVITPKSGAEGDVVIEATDKDGNVYTYTLKIKQGTNVLVDVETHTINEGESVKITAEGDDFELEAIDGQAGYNPDNWEIQRNGREWTIVNKENGAATFNLYKKDANSEEGRILVGVYTVIAKPKAAPTFKPAEIERTIFDRNTLDITPGKVGDTPNKVEVTKGGENVTVVMEDGKYRVLPKPGFEGDVVLTETAQGQTVVTYTIHVVPSSVEEIEKPAKAGSDVTFTGMKDGQELRITQGEDLVDTANSNLEKGQIKFVPGASGLVVIENLNSRGLPLQKFTFDVSPVDPVESTVELNGNSAARIGLPSGLTYEIDGPDLVDIVRDGNELVITPKDDAKGTTTVLVKDERGNVLYRYILNVDGTNKPAKNSTVKETYTISTDGSYKVVRRNDNPLKVTEGSEWVNIDERDGQWIVTPKGPESVGKEVVIVEQRGDVIVRRDVVKIVPEAKPLRYTEERGTLVNELTGRIIKGDPKNEIRYIRGKDLVTEKTLPNGTIQLTPVEGKTGNLLVEEVDSEGNPVRIIELEVPKNPDFAEGNTLPEIKWTGNNKDGWTVNVTGGSNSVDIKLCEDGDPAKGTCTKLVPLDPNNVVPGKGTAEGSELKIKPGDYLNGYKYIVLDGTHNGMGTDVRVVIDVAAGAELNTTQTEKGSSELDGKCIASIVGLSAPLLLAIPLGILSQVQIPGLEGLSAQVNNAIREANDQIQRGLGIYDNDRAQRAAGLQGAFSVQNPEMLGLAAGSLAAITLGLLIVDGVMRACGQEEMTSSYKIGEATDSEFLMHGSSGKSAESTKKESASSSKDKAASAEK</sequence>
<protein>
    <submittedName>
        <fullName evidence="3">Uncharacterized protein</fullName>
    </submittedName>
</protein>
<gene>
    <name evidence="3" type="ORF">HMA55_01020</name>
</gene>
<evidence type="ECO:0000256" key="1">
    <source>
        <dbReference type="SAM" id="MobiDB-lite"/>
    </source>
</evidence>
<dbReference type="EMBL" id="JABFED010000001">
    <property type="protein sequence ID" value="MBA1836508.1"/>
    <property type="molecule type" value="Genomic_DNA"/>
</dbReference>
<evidence type="ECO:0000256" key="2">
    <source>
        <dbReference type="SAM" id="SignalP"/>
    </source>
</evidence>
<keyword evidence="4" id="KW-1185">Reference proteome</keyword>
<dbReference type="RefSeq" id="WP_181191239.1">
    <property type="nucleotide sequence ID" value="NZ_JABFED010000001.1"/>
</dbReference>
<name>A0A7V9A0Z2_9CORY</name>
<organism evidence="3 4">
    <name type="scientific">Corynebacterium wankanglinii</name>
    <dbReference type="NCBI Taxonomy" id="2735136"/>
    <lineage>
        <taxon>Bacteria</taxon>
        <taxon>Bacillati</taxon>
        <taxon>Actinomycetota</taxon>
        <taxon>Actinomycetes</taxon>
        <taxon>Mycobacteriales</taxon>
        <taxon>Corynebacteriaceae</taxon>
        <taxon>Corynebacterium</taxon>
    </lineage>
</organism>
<feature type="signal peptide" evidence="2">
    <location>
        <begin position="1"/>
        <end position="27"/>
    </location>
</feature>
<keyword evidence="2" id="KW-0732">Signal</keyword>
<feature type="chain" id="PRO_5030723647" evidence="2">
    <location>
        <begin position="28"/>
        <end position="1483"/>
    </location>
</feature>
<comment type="caution">
    <text evidence="3">The sequence shown here is derived from an EMBL/GenBank/DDBJ whole genome shotgun (WGS) entry which is preliminary data.</text>
</comment>
<evidence type="ECO:0000313" key="3">
    <source>
        <dbReference type="EMBL" id="MBA1836508.1"/>
    </source>
</evidence>
<evidence type="ECO:0000313" key="4">
    <source>
        <dbReference type="Proteomes" id="UP000577408"/>
    </source>
</evidence>
<feature type="compositionally biased region" description="Basic and acidic residues" evidence="1">
    <location>
        <begin position="1464"/>
        <end position="1483"/>
    </location>
</feature>
<feature type="region of interest" description="Disordered" evidence="1">
    <location>
        <begin position="1454"/>
        <end position="1483"/>
    </location>
</feature>
<accession>A0A7V9A0Z2</accession>
<dbReference type="Proteomes" id="UP000577408">
    <property type="component" value="Unassembled WGS sequence"/>
</dbReference>
<proteinExistence type="predicted"/>